<organism evidence="1 2">
    <name type="scientific">Elysia marginata</name>
    <dbReference type="NCBI Taxonomy" id="1093978"/>
    <lineage>
        <taxon>Eukaryota</taxon>
        <taxon>Metazoa</taxon>
        <taxon>Spiralia</taxon>
        <taxon>Lophotrochozoa</taxon>
        <taxon>Mollusca</taxon>
        <taxon>Gastropoda</taxon>
        <taxon>Heterobranchia</taxon>
        <taxon>Euthyneura</taxon>
        <taxon>Panpulmonata</taxon>
        <taxon>Sacoglossa</taxon>
        <taxon>Placobranchoidea</taxon>
        <taxon>Plakobranchidae</taxon>
        <taxon>Elysia</taxon>
    </lineage>
</organism>
<proteinExistence type="predicted"/>
<protein>
    <submittedName>
        <fullName evidence="1">Receptor-type tyrosine-protein phosphatase kappa</fullName>
    </submittedName>
</protein>
<dbReference type="AlphaFoldDB" id="A0AAV4FWG9"/>
<comment type="caution">
    <text evidence="1">The sequence shown here is derived from an EMBL/GenBank/DDBJ whole genome shotgun (WGS) entry which is preliminary data.</text>
</comment>
<keyword evidence="1" id="KW-0675">Receptor</keyword>
<dbReference type="EMBL" id="BMAT01004616">
    <property type="protein sequence ID" value="GFR77065.1"/>
    <property type="molecule type" value="Genomic_DNA"/>
</dbReference>
<evidence type="ECO:0000313" key="2">
    <source>
        <dbReference type="Proteomes" id="UP000762676"/>
    </source>
</evidence>
<accession>A0AAV4FWG9</accession>
<dbReference type="Proteomes" id="UP000762676">
    <property type="component" value="Unassembled WGS sequence"/>
</dbReference>
<name>A0AAV4FWG9_9GAST</name>
<gene>
    <name evidence="1" type="ORF">ElyMa_002228800</name>
</gene>
<keyword evidence="2" id="KW-1185">Reference proteome</keyword>
<sequence length="204" mass="22136">MCCVEVNYRSFNKGYAMCITPGEANESMTGLKFFFLTACSVGKFGQNCSQDCSVHCRGQDNACDPGNGRCNSGCEDGYRGDMCENGKQKKNIATGLTNRCPEQLGATRSHQEPLGATWSHSELSGAIWSHLEPHGAIWSHTELSGVTRNYLESHGAIWSHTELSGVTRSYLESHGVTWSHSEPPGATWGHPGPPETAIIILDSI</sequence>
<evidence type="ECO:0000313" key="1">
    <source>
        <dbReference type="EMBL" id="GFR77065.1"/>
    </source>
</evidence>
<dbReference type="Gene3D" id="2.170.300.10">
    <property type="entry name" value="Tie2 ligand-binding domain superfamily"/>
    <property type="match status" value="1"/>
</dbReference>
<reference evidence="1 2" key="1">
    <citation type="journal article" date="2021" name="Elife">
        <title>Chloroplast acquisition without the gene transfer in kleptoplastic sea slugs, Plakobranchus ocellatus.</title>
        <authorList>
            <person name="Maeda T."/>
            <person name="Takahashi S."/>
            <person name="Yoshida T."/>
            <person name="Shimamura S."/>
            <person name="Takaki Y."/>
            <person name="Nagai Y."/>
            <person name="Toyoda A."/>
            <person name="Suzuki Y."/>
            <person name="Arimoto A."/>
            <person name="Ishii H."/>
            <person name="Satoh N."/>
            <person name="Nishiyama T."/>
            <person name="Hasebe M."/>
            <person name="Maruyama T."/>
            <person name="Minagawa J."/>
            <person name="Obokata J."/>
            <person name="Shigenobu S."/>
        </authorList>
    </citation>
    <scope>NUCLEOTIDE SEQUENCE [LARGE SCALE GENOMIC DNA]</scope>
</reference>